<name>A0A136J7T3_9PEZI</name>
<reference evidence="4" key="1">
    <citation type="submission" date="2016-02" db="EMBL/GenBank/DDBJ databases">
        <title>Draft genome sequence of Microdochium bolleyi, a fungal endophyte of beachgrass.</title>
        <authorList>
            <consortium name="DOE Joint Genome Institute"/>
            <person name="David A.S."/>
            <person name="May G."/>
            <person name="Haridas S."/>
            <person name="Lim J."/>
            <person name="Wang M."/>
            <person name="Labutti K."/>
            <person name="Lipzen A."/>
            <person name="Barry K."/>
            <person name="Grigoriev I.V."/>
        </authorList>
    </citation>
    <scope>NUCLEOTIDE SEQUENCE [LARGE SCALE GENOMIC DNA]</scope>
    <source>
        <strain evidence="4">J235TASD1</strain>
    </source>
</reference>
<dbReference type="Pfam" id="PF25823">
    <property type="entry name" value="Ams2-SPT21_N"/>
    <property type="match status" value="1"/>
</dbReference>
<accession>A0A136J7T3</accession>
<feature type="compositionally biased region" description="Low complexity" evidence="1">
    <location>
        <begin position="233"/>
        <end position="245"/>
    </location>
</feature>
<feature type="compositionally biased region" description="Polar residues" evidence="1">
    <location>
        <begin position="966"/>
        <end position="993"/>
    </location>
</feature>
<dbReference type="InterPro" id="IPR042403">
    <property type="entry name" value="Spt21/Ams2"/>
</dbReference>
<feature type="region of interest" description="Disordered" evidence="1">
    <location>
        <begin position="906"/>
        <end position="1041"/>
    </location>
</feature>
<feature type="compositionally biased region" description="Low complexity" evidence="1">
    <location>
        <begin position="604"/>
        <end position="618"/>
    </location>
</feature>
<proteinExistence type="predicted"/>
<organism evidence="3 4">
    <name type="scientific">Microdochium bolleyi</name>
    <dbReference type="NCBI Taxonomy" id="196109"/>
    <lineage>
        <taxon>Eukaryota</taxon>
        <taxon>Fungi</taxon>
        <taxon>Dikarya</taxon>
        <taxon>Ascomycota</taxon>
        <taxon>Pezizomycotina</taxon>
        <taxon>Sordariomycetes</taxon>
        <taxon>Xylariomycetidae</taxon>
        <taxon>Xylariales</taxon>
        <taxon>Microdochiaceae</taxon>
        <taxon>Microdochium</taxon>
    </lineage>
</organism>
<dbReference type="OrthoDB" id="3199820at2759"/>
<dbReference type="GO" id="GO:0006357">
    <property type="term" value="P:regulation of transcription by RNA polymerase II"/>
    <property type="evidence" value="ECO:0007669"/>
    <property type="project" value="TreeGrafter"/>
</dbReference>
<feature type="compositionally biased region" description="Basic and acidic residues" evidence="1">
    <location>
        <begin position="908"/>
        <end position="917"/>
    </location>
</feature>
<feature type="compositionally biased region" description="Basic residues" evidence="1">
    <location>
        <begin position="533"/>
        <end position="544"/>
    </location>
</feature>
<dbReference type="GO" id="GO:0030466">
    <property type="term" value="P:silent mating-type cassette heterochromatin formation"/>
    <property type="evidence" value="ECO:0007669"/>
    <property type="project" value="TreeGrafter"/>
</dbReference>
<dbReference type="SUPFAM" id="SSF57716">
    <property type="entry name" value="Glucocorticoid receptor-like (DNA-binding domain)"/>
    <property type="match status" value="1"/>
</dbReference>
<feature type="region of interest" description="Disordered" evidence="1">
    <location>
        <begin position="727"/>
        <end position="789"/>
    </location>
</feature>
<dbReference type="Gene3D" id="3.30.50.10">
    <property type="entry name" value="Erythroid Transcription Factor GATA-1, subunit A"/>
    <property type="match status" value="1"/>
</dbReference>
<feature type="compositionally biased region" description="Pro residues" evidence="1">
    <location>
        <begin position="482"/>
        <end position="492"/>
    </location>
</feature>
<dbReference type="AlphaFoldDB" id="A0A136J7T3"/>
<dbReference type="InterPro" id="IPR013088">
    <property type="entry name" value="Znf_NHR/GATA"/>
</dbReference>
<feature type="compositionally biased region" description="Polar residues" evidence="1">
    <location>
        <begin position="396"/>
        <end position="419"/>
    </location>
</feature>
<feature type="compositionally biased region" description="Polar residues" evidence="1">
    <location>
        <begin position="734"/>
        <end position="744"/>
    </location>
</feature>
<feature type="region of interest" description="Disordered" evidence="1">
    <location>
        <begin position="378"/>
        <end position="623"/>
    </location>
</feature>
<feature type="region of interest" description="Disordered" evidence="1">
    <location>
        <begin position="1065"/>
        <end position="1166"/>
    </location>
</feature>
<dbReference type="STRING" id="196109.A0A136J7T3"/>
<dbReference type="EMBL" id="KQ964248">
    <property type="protein sequence ID" value="KXJ93207.1"/>
    <property type="molecule type" value="Genomic_DNA"/>
</dbReference>
<dbReference type="GO" id="GO:0008270">
    <property type="term" value="F:zinc ion binding"/>
    <property type="evidence" value="ECO:0007669"/>
    <property type="project" value="InterPro"/>
</dbReference>
<feature type="compositionally biased region" description="Basic and acidic residues" evidence="1">
    <location>
        <begin position="778"/>
        <end position="789"/>
    </location>
</feature>
<feature type="compositionally biased region" description="Polar residues" evidence="1">
    <location>
        <begin position="431"/>
        <end position="451"/>
    </location>
</feature>
<feature type="region of interest" description="Disordered" evidence="1">
    <location>
        <begin position="154"/>
        <end position="357"/>
    </location>
</feature>
<protein>
    <recommendedName>
        <fullName evidence="2">Ams2/SPT21 N-terminal domain-containing protein</fullName>
    </recommendedName>
</protein>
<keyword evidence="4" id="KW-1185">Reference proteome</keyword>
<feature type="compositionally biased region" description="Polar residues" evidence="1">
    <location>
        <begin position="168"/>
        <end position="182"/>
    </location>
</feature>
<dbReference type="PANTHER" id="PTHR39147">
    <property type="entry name" value="PROTEIN SPT21"/>
    <property type="match status" value="1"/>
</dbReference>
<sequence>MADAEAGIQSQPMSLKIHYTFDKDSQERCLARWPHILNIQTIPVDERNTIGVIDLRTCLQAVAQCSPEITSDGGLDYTVYAFDYSEPDTPLVGQGMLSRGLSQSFDPTNAQPQLITGRVTRNLLAIFGNGVRETLEVRLKLTAVHRPAQLTQSIHTQPMQEPRPTAALNRSMSTMSEASEWNSFIHANPNLGRPPAGSATQSPALAPARPYNNNTLDARNEHAVPVPQMSHMGPSSRPSSAGPSRDLVPIQAAPPQMSHGRHILPEEGAPPQSIVKPAKTQSRPSSRASSRAPTGRPRGRPRKKPQPVEGHTSGYEDGTDADDGPPTKKRATTTKVERSNTATFGSAPDSLRVAASTSGSIRNFRPLALAGEAQNVNHLQEIPRAPTPVPIPRLPNRQNQKLAPTSSLRRESTSGSTTDRPFPTSYLELNRSATQNQDGRSPDSAAQSPFQIHSDEPSPAEIGSSPPVPRSALYSMRSSPAPSSPILPPMPAPVQQIDSGFMSGGIDDSRVEDDDLSKLPPAVGPQQTIVAKPKPKRSRSKKQPSPKETEATSQNKAQDGDALVIHTETPGPPELLPQTSLYNPPPGAANRGQAQRKSAQKPKTPVAAETPADTTTAKPKPPVVVLEETQRTQPGMPAQAADSVAVMSPDELASQVMSPEEDVGSQTWSPETGMMSQADFLNLEKTLMSDFGDRVDAQAYLDSFNFGDETFTPAAEEVSQASQLPFPNAFAPTKEQSPVPTTQAKSERPAPEPELPMIPASDPVFSHLSLPMPASEPAHPRTDAPEQDGRANKNFVKRQAIKQKLEEAIALGQMPTFCRNCGALQTPTWRKIWKQTRQGIPAYHEYSEKAGCVTAINILARDDDNEPTSYEMIKKALGPLDDKSEWTEISLCNPCGIWFSKWKKHRPSEKWEKDESRLNQTRKKRAAGSAPPRSKKARTKSDAQMGLTSEAGLPTDPLGPPEAPTSPKQQLQRSNSAQSEQQDSNVSENGSGRNRQRVVAETKCISTHSRGSGRAESPIDLDDGLGPTRRLLFPSPRKSGEVKTLGEVAVNIVQTAPDYCGDKMREGEVEKENQAGGESQLSHDEFADLFGPTPARPSTPPPKSAESIPFKTPTRPPSHRPVTRSVTHSVLRSGRSLKSPNPGLMLERTPTRSATKTPRSSARKRTQAAAHNLDSFVFDSPMTKSINQMLSEANGFEGELDLSMLNSDDANLNVDAHFDFSALLSTDAPMPSSPPMLRHGATSMVSFGGTLAYEDSNANIWSQITAQGEGEK</sequence>
<gene>
    <name evidence="3" type="ORF">Micbo1qcDRAFT_232804</name>
</gene>
<feature type="compositionally biased region" description="Polar residues" evidence="1">
    <location>
        <begin position="1151"/>
        <end position="1160"/>
    </location>
</feature>
<dbReference type="InParanoid" id="A0A136J7T3"/>
<dbReference type="GO" id="GO:0000183">
    <property type="term" value="P:rDNA heterochromatin formation"/>
    <property type="evidence" value="ECO:0007669"/>
    <property type="project" value="TreeGrafter"/>
</dbReference>
<evidence type="ECO:0000313" key="3">
    <source>
        <dbReference type="EMBL" id="KXJ93207.1"/>
    </source>
</evidence>
<dbReference type="PANTHER" id="PTHR39147:SF1">
    <property type="entry name" value="PROTEIN SPT21"/>
    <property type="match status" value="1"/>
</dbReference>
<evidence type="ECO:0000259" key="2">
    <source>
        <dbReference type="Pfam" id="PF25823"/>
    </source>
</evidence>
<feature type="domain" description="Ams2/SPT21 N-terminal" evidence="2">
    <location>
        <begin position="8"/>
        <end position="144"/>
    </location>
</feature>
<dbReference type="Proteomes" id="UP000070501">
    <property type="component" value="Unassembled WGS sequence"/>
</dbReference>
<feature type="compositionally biased region" description="Low complexity" evidence="1">
    <location>
        <begin position="282"/>
        <end position="296"/>
    </location>
</feature>
<dbReference type="InterPro" id="IPR057725">
    <property type="entry name" value="Ams2-SPT21_N"/>
</dbReference>
<evidence type="ECO:0000313" key="4">
    <source>
        <dbReference type="Proteomes" id="UP000070501"/>
    </source>
</evidence>
<feature type="compositionally biased region" description="Pro residues" evidence="1">
    <location>
        <begin position="1094"/>
        <end position="1103"/>
    </location>
</feature>
<evidence type="ECO:0000256" key="1">
    <source>
        <dbReference type="SAM" id="MobiDB-lite"/>
    </source>
</evidence>